<dbReference type="Proteomes" id="UP000002668">
    <property type="component" value="Genome"/>
</dbReference>
<proteinExistence type="predicted"/>
<dbReference type="EMBL" id="FP929138">
    <property type="protein sequence ID" value="CBY01044.1"/>
    <property type="molecule type" value="Genomic_DNA"/>
</dbReference>
<keyword evidence="2" id="KW-1185">Reference proteome</keyword>
<sequence>MAGVVMTGQAPNTPLCKDILACVLVRSGWSNTQSPESRSREGAVHITMELALRELVFGMGLGRAKLH</sequence>
<evidence type="ECO:0000313" key="2">
    <source>
        <dbReference type="Proteomes" id="UP000002668"/>
    </source>
</evidence>
<reference evidence="2" key="1">
    <citation type="journal article" date="2011" name="Nat. Commun.">
        <title>Effector diversification within compartments of the Leptosphaeria maculans genome affected by Repeat-Induced Point mutations.</title>
        <authorList>
            <person name="Rouxel T."/>
            <person name="Grandaubert J."/>
            <person name="Hane J.K."/>
            <person name="Hoede C."/>
            <person name="van de Wouw A.P."/>
            <person name="Couloux A."/>
            <person name="Dominguez V."/>
            <person name="Anthouard V."/>
            <person name="Bally P."/>
            <person name="Bourras S."/>
            <person name="Cozijnsen A.J."/>
            <person name="Ciuffetti L.M."/>
            <person name="Degrave A."/>
            <person name="Dilmaghani A."/>
            <person name="Duret L."/>
            <person name="Fudal I."/>
            <person name="Goodwin S.B."/>
            <person name="Gout L."/>
            <person name="Glaser N."/>
            <person name="Linglin J."/>
            <person name="Kema G.H.J."/>
            <person name="Lapalu N."/>
            <person name="Lawrence C.B."/>
            <person name="May K."/>
            <person name="Meyer M."/>
            <person name="Ollivier B."/>
            <person name="Poulain J."/>
            <person name="Schoch C.L."/>
            <person name="Simon A."/>
            <person name="Spatafora J.W."/>
            <person name="Stachowiak A."/>
            <person name="Turgeon B.G."/>
            <person name="Tyler B.M."/>
            <person name="Vincent D."/>
            <person name="Weissenbach J."/>
            <person name="Amselem J."/>
            <person name="Quesneville H."/>
            <person name="Oliver R.P."/>
            <person name="Wincker P."/>
            <person name="Balesdent M.-H."/>
            <person name="Howlett B.J."/>
        </authorList>
    </citation>
    <scope>NUCLEOTIDE SEQUENCE [LARGE SCALE GENOMIC DNA]</scope>
    <source>
        <strain evidence="2">JN3 / isolate v23.1.3 / race Av1-4-5-6-7-8</strain>
    </source>
</reference>
<accession>E5ABK3</accession>
<dbReference type="HOGENOM" id="CLU_2812875_0_0_1"/>
<dbReference type="AlphaFoldDB" id="E5ABK3"/>
<gene>
    <name evidence="1" type="ORF">LEMA_uP021740.1</name>
</gene>
<protein>
    <submittedName>
        <fullName evidence="1">Predicted protein</fullName>
    </submittedName>
</protein>
<name>E5ABK3_LEPMJ</name>
<dbReference type="VEuPathDB" id="FungiDB:LEMA_uP021740.1"/>
<evidence type="ECO:0000313" key="1">
    <source>
        <dbReference type="EMBL" id="CBY01044.1"/>
    </source>
</evidence>
<organism evidence="2">
    <name type="scientific">Leptosphaeria maculans (strain JN3 / isolate v23.1.3 / race Av1-4-5-6-7-8)</name>
    <name type="common">Blackleg fungus</name>
    <name type="synonym">Phoma lingam</name>
    <dbReference type="NCBI Taxonomy" id="985895"/>
    <lineage>
        <taxon>Eukaryota</taxon>
        <taxon>Fungi</taxon>
        <taxon>Dikarya</taxon>
        <taxon>Ascomycota</taxon>
        <taxon>Pezizomycotina</taxon>
        <taxon>Dothideomycetes</taxon>
        <taxon>Pleosporomycetidae</taxon>
        <taxon>Pleosporales</taxon>
        <taxon>Pleosporineae</taxon>
        <taxon>Leptosphaeriaceae</taxon>
        <taxon>Plenodomus</taxon>
        <taxon>Plenodomus lingam/Leptosphaeria maculans species complex</taxon>
    </lineage>
</organism>
<dbReference type="InParanoid" id="E5ABK3"/>